<dbReference type="InterPro" id="IPR000210">
    <property type="entry name" value="BTB/POZ_dom"/>
</dbReference>
<evidence type="ECO:0000313" key="5">
    <source>
        <dbReference type="EMBL" id="KAK9812664.1"/>
    </source>
</evidence>
<feature type="domain" description="BTB" evidence="4">
    <location>
        <begin position="13"/>
        <end position="71"/>
    </location>
</feature>
<evidence type="ECO:0000259" key="4">
    <source>
        <dbReference type="Pfam" id="PF00651"/>
    </source>
</evidence>
<dbReference type="AlphaFoldDB" id="A0AAW1PSS6"/>
<dbReference type="PANTHER" id="PTHR24412:SF489">
    <property type="entry name" value="RING FINGER DOMAIN AND KELCH REPEAT-CONTAINING PROTEIN DDB_G0271372"/>
    <property type="match status" value="1"/>
</dbReference>
<dbReference type="SUPFAM" id="SSF54695">
    <property type="entry name" value="POZ domain"/>
    <property type="match status" value="1"/>
</dbReference>
<comment type="pathway">
    <text evidence="1">Protein modification; protein ubiquitination.</text>
</comment>
<dbReference type="Proteomes" id="UP001489004">
    <property type="component" value="Unassembled WGS sequence"/>
</dbReference>
<reference evidence="5 6" key="1">
    <citation type="journal article" date="2024" name="Nat. Commun.">
        <title>Phylogenomics reveals the evolutionary origins of lichenization in chlorophyte algae.</title>
        <authorList>
            <person name="Puginier C."/>
            <person name="Libourel C."/>
            <person name="Otte J."/>
            <person name="Skaloud P."/>
            <person name="Haon M."/>
            <person name="Grisel S."/>
            <person name="Petersen M."/>
            <person name="Berrin J.G."/>
            <person name="Delaux P.M."/>
            <person name="Dal Grande F."/>
            <person name="Keller J."/>
        </authorList>
    </citation>
    <scope>NUCLEOTIDE SEQUENCE [LARGE SCALE GENOMIC DNA]</scope>
    <source>
        <strain evidence="5 6">SAG 2043</strain>
    </source>
</reference>
<keyword evidence="2" id="KW-0880">Kelch repeat</keyword>
<organism evidence="5 6">
    <name type="scientific">[Myrmecia] bisecta</name>
    <dbReference type="NCBI Taxonomy" id="41462"/>
    <lineage>
        <taxon>Eukaryota</taxon>
        <taxon>Viridiplantae</taxon>
        <taxon>Chlorophyta</taxon>
        <taxon>core chlorophytes</taxon>
        <taxon>Trebouxiophyceae</taxon>
        <taxon>Trebouxiales</taxon>
        <taxon>Trebouxiaceae</taxon>
        <taxon>Myrmecia</taxon>
    </lineage>
</organism>
<evidence type="ECO:0000256" key="2">
    <source>
        <dbReference type="ARBA" id="ARBA00022441"/>
    </source>
</evidence>
<dbReference type="EMBL" id="JALJOR010000008">
    <property type="protein sequence ID" value="KAK9812664.1"/>
    <property type="molecule type" value="Genomic_DNA"/>
</dbReference>
<sequence length="164" mass="18255">MQGGSLQRQFSSEGHPVYDIPEVDADILQLILQAIHGLEYEIDQDNVEALLAASNYLAINSVQSSCCDYLKLNMQDHDCWRTLCVAAHLGCEALCKHMMAFIHRPPRGAWVLRMQTALQALPKGMLLDVLCSKAVDFGSESRAFQVVLTWVATGDTIASRTYLR</sequence>
<gene>
    <name evidence="5" type="ORF">WJX72_001531</name>
</gene>
<keyword evidence="6" id="KW-1185">Reference proteome</keyword>
<name>A0AAW1PSS6_9CHLO</name>
<dbReference type="Gene3D" id="3.30.710.10">
    <property type="entry name" value="Potassium Channel Kv1.1, Chain A"/>
    <property type="match status" value="1"/>
</dbReference>
<comment type="caution">
    <text evidence="5">The sequence shown here is derived from an EMBL/GenBank/DDBJ whole genome shotgun (WGS) entry which is preliminary data.</text>
</comment>
<accession>A0AAW1PSS6</accession>
<proteinExistence type="predicted"/>
<keyword evidence="3" id="KW-0677">Repeat</keyword>
<dbReference type="InterPro" id="IPR011333">
    <property type="entry name" value="SKP1/BTB/POZ_sf"/>
</dbReference>
<protein>
    <recommendedName>
        <fullName evidence="4">BTB domain-containing protein</fullName>
    </recommendedName>
</protein>
<evidence type="ECO:0000256" key="1">
    <source>
        <dbReference type="ARBA" id="ARBA00004906"/>
    </source>
</evidence>
<evidence type="ECO:0000256" key="3">
    <source>
        <dbReference type="ARBA" id="ARBA00022737"/>
    </source>
</evidence>
<evidence type="ECO:0000313" key="6">
    <source>
        <dbReference type="Proteomes" id="UP001489004"/>
    </source>
</evidence>
<dbReference type="PANTHER" id="PTHR24412">
    <property type="entry name" value="KELCH PROTEIN"/>
    <property type="match status" value="1"/>
</dbReference>
<dbReference type="Pfam" id="PF00651">
    <property type="entry name" value="BTB"/>
    <property type="match status" value="1"/>
</dbReference>